<dbReference type="OrthoDB" id="9792690at2"/>
<evidence type="ECO:0000313" key="3">
    <source>
        <dbReference type="EMBL" id="KNB70590.1"/>
    </source>
</evidence>
<protein>
    <submittedName>
        <fullName evidence="2 3">Methyltransferase</fullName>
    </submittedName>
</protein>
<dbReference type="GO" id="GO:0032259">
    <property type="term" value="P:methylation"/>
    <property type="evidence" value="ECO:0007669"/>
    <property type="project" value="UniProtKB-KW"/>
</dbReference>
<dbReference type="Pfam" id="PF13847">
    <property type="entry name" value="Methyltransf_31"/>
    <property type="match status" value="1"/>
</dbReference>
<reference evidence="3" key="2">
    <citation type="submission" date="2015-07" db="EMBL/GenBank/DDBJ databases">
        <title>MeaNS - Measles Nucleotide Surveillance Program.</title>
        <authorList>
            <person name="Tran T."/>
            <person name="Druce J."/>
        </authorList>
    </citation>
    <scope>NUCLEOTIDE SEQUENCE</scope>
    <source>
        <strain evidence="3">DSM 9887</strain>
    </source>
</reference>
<comment type="caution">
    <text evidence="3">The sequence shown here is derived from an EMBL/GenBank/DDBJ whole genome shotgun (WGS) entry which is preliminary data.</text>
</comment>
<evidence type="ECO:0000313" key="5">
    <source>
        <dbReference type="Proteomes" id="UP000319578"/>
    </source>
</evidence>
<dbReference type="PATRIC" id="fig|54915.3.peg.2446"/>
<dbReference type="InterPro" id="IPR029063">
    <property type="entry name" value="SAM-dependent_MTases_sf"/>
</dbReference>
<reference evidence="2 5" key="3">
    <citation type="submission" date="2019-06" db="EMBL/GenBank/DDBJ databases">
        <title>Whole genome shotgun sequence of Brevibacillus reuszeri NBRC 15719.</title>
        <authorList>
            <person name="Hosoyama A."/>
            <person name="Uohara A."/>
            <person name="Ohji S."/>
            <person name="Ichikawa N."/>
        </authorList>
    </citation>
    <scope>NUCLEOTIDE SEQUENCE [LARGE SCALE GENOMIC DNA]</scope>
    <source>
        <strain evidence="2 5">NBRC 15719</strain>
    </source>
</reference>
<feature type="domain" description="Methyltransferase" evidence="1">
    <location>
        <begin position="36"/>
        <end position="145"/>
    </location>
</feature>
<sequence length="248" mass="28001">MDRNKFSAIAHRDHTFCNPISESKFNTVLNQTKLAPNDKAIDIGAGTSELLIRYIEKYNISATAIEMYDGAIETARNRANGRVSLDRIEFVNEDAKQVMNKYSTFEFRLGICIGSTHAIGDLAATLQALRKCVHPGGYILVGEGYWKKDPPTDYLQALGAQLEDLRTHHGNVKLGEELGLTPLYSVVASEDDWDAYEGLYANSIETYCYENPNDPDVDAMLTRIRSWRNIYLEWGRVTLGFGLYLFRN</sequence>
<evidence type="ECO:0000313" key="4">
    <source>
        <dbReference type="Proteomes" id="UP000036834"/>
    </source>
</evidence>
<dbReference type="EMBL" id="BJON01000014">
    <property type="protein sequence ID" value="GED69980.1"/>
    <property type="molecule type" value="Genomic_DNA"/>
</dbReference>
<dbReference type="Proteomes" id="UP000319578">
    <property type="component" value="Unassembled WGS sequence"/>
</dbReference>
<dbReference type="InterPro" id="IPR025714">
    <property type="entry name" value="Methyltranfer_dom"/>
</dbReference>
<keyword evidence="3" id="KW-0808">Transferase</keyword>
<organism evidence="3 4">
    <name type="scientific">Brevibacillus reuszeri</name>
    <dbReference type="NCBI Taxonomy" id="54915"/>
    <lineage>
        <taxon>Bacteria</taxon>
        <taxon>Bacillati</taxon>
        <taxon>Bacillota</taxon>
        <taxon>Bacilli</taxon>
        <taxon>Bacillales</taxon>
        <taxon>Paenibacillaceae</taxon>
        <taxon>Brevibacillus</taxon>
    </lineage>
</organism>
<dbReference type="CDD" id="cd02440">
    <property type="entry name" value="AdoMet_MTases"/>
    <property type="match status" value="1"/>
</dbReference>
<dbReference type="Proteomes" id="UP000036834">
    <property type="component" value="Unassembled WGS sequence"/>
</dbReference>
<reference evidence="4" key="1">
    <citation type="submission" date="2015-07" db="EMBL/GenBank/DDBJ databases">
        <title>Genome sequencing project for genomic taxonomy and phylogenomics of Bacillus-like bacteria.</title>
        <authorList>
            <person name="Liu B."/>
            <person name="Wang J."/>
            <person name="Zhu Y."/>
            <person name="Liu G."/>
            <person name="Chen Q."/>
            <person name="Chen Z."/>
            <person name="Lan J."/>
            <person name="Che J."/>
            <person name="Ge C."/>
            <person name="Shi H."/>
            <person name="Pan Z."/>
            <person name="Liu X."/>
        </authorList>
    </citation>
    <scope>NUCLEOTIDE SEQUENCE [LARGE SCALE GENOMIC DNA]</scope>
    <source>
        <strain evidence="4">DSM 9887</strain>
    </source>
</reference>
<proteinExistence type="predicted"/>
<evidence type="ECO:0000313" key="2">
    <source>
        <dbReference type="EMBL" id="GED69980.1"/>
    </source>
</evidence>
<dbReference type="Gene3D" id="3.40.50.150">
    <property type="entry name" value="Vaccinia Virus protein VP39"/>
    <property type="match status" value="1"/>
</dbReference>
<dbReference type="SUPFAM" id="SSF53335">
    <property type="entry name" value="S-adenosyl-L-methionine-dependent methyltransferases"/>
    <property type="match status" value="1"/>
</dbReference>
<name>A0A0K9YQY2_9BACL</name>
<keyword evidence="5" id="KW-1185">Reference proteome</keyword>
<dbReference type="EMBL" id="LGIQ01000009">
    <property type="protein sequence ID" value="KNB70590.1"/>
    <property type="molecule type" value="Genomic_DNA"/>
</dbReference>
<keyword evidence="3" id="KW-0489">Methyltransferase</keyword>
<dbReference type="GO" id="GO:0008168">
    <property type="term" value="F:methyltransferase activity"/>
    <property type="evidence" value="ECO:0007669"/>
    <property type="project" value="UniProtKB-KW"/>
</dbReference>
<gene>
    <name evidence="3" type="ORF">ADS79_16925</name>
    <name evidence="2" type="ORF">BRE01_36820</name>
</gene>
<dbReference type="AlphaFoldDB" id="A0A0K9YQY2"/>
<evidence type="ECO:0000259" key="1">
    <source>
        <dbReference type="Pfam" id="PF13847"/>
    </source>
</evidence>
<accession>A0A0K9YQY2</accession>
<dbReference type="STRING" id="54915.ADS79_16925"/>
<dbReference type="RefSeq" id="WP_049739587.1">
    <property type="nucleotide sequence ID" value="NZ_BJON01000014.1"/>
</dbReference>